<dbReference type="InterPro" id="IPR011054">
    <property type="entry name" value="Rudment_hybrid_motif"/>
</dbReference>
<sequence>MNILLLGSGGREHALAWKLAQSRLLSGPEDRFYAAPGNPGIAGHAECVALDARDHAAVVAFCDERRIGLVVIGPEAPLVDGLADTLRGEGISVFGPSKAAARLEGSKGFTKDLCERAGIPTAGYVRTRSLAEAMAALDRFNPPYVLKADGLAAGKGVVIAQSREEAVEALADMFDGKFGTAGAEVVIEEFMEGEEASFFALTDGATIMPFGSAQDHKRVGDGDTGPNTGGMGAYSPATVLTPMLRGEVLEKIIVPTVKTLADEGMPYSGVLFAGLMLTDEGPKLIEYNCRFGDPECQVLMMRLEDDLGELMLACADSKLASLPPVRLGKQAALTVVMAANGYPGTPDAGGEIRLGDAEAGGAKVFHAGTKREGEALVASGGRVLGVTALGDSVTEAQARAYAAVDAIDAFGLFCRRDIGYREVGRETGRRA</sequence>
<organism evidence="15 16">
    <name type="scientific">Parerythrobacter lacustris</name>
    <dbReference type="NCBI Taxonomy" id="2969984"/>
    <lineage>
        <taxon>Bacteria</taxon>
        <taxon>Pseudomonadati</taxon>
        <taxon>Pseudomonadota</taxon>
        <taxon>Alphaproteobacteria</taxon>
        <taxon>Sphingomonadales</taxon>
        <taxon>Erythrobacteraceae</taxon>
        <taxon>Parerythrobacter</taxon>
    </lineage>
</organism>
<evidence type="ECO:0000256" key="13">
    <source>
        <dbReference type="PROSITE-ProRule" id="PRU00409"/>
    </source>
</evidence>
<dbReference type="PROSITE" id="PS00184">
    <property type="entry name" value="GARS"/>
    <property type="match status" value="1"/>
</dbReference>
<dbReference type="SMART" id="SM01210">
    <property type="entry name" value="GARS_C"/>
    <property type="match status" value="1"/>
</dbReference>
<dbReference type="InterPro" id="IPR020561">
    <property type="entry name" value="PRibGlycinamid_synth_ATP-grasp"/>
</dbReference>
<reference evidence="15 16" key="1">
    <citation type="submission" date="2022-08" db="EMBL/GenBank/DDBJ databases">
        <title>Polyphasic taxonomy analysis of Qipengyuania sp.RS5-5.</title>
        <authorList>
            <person name="Xamxidin M."/>
            <person name="Wu M."/>
        </authorList>
    </citation>
    <scope>NUCLEOTIDE SEQUENCE [LARGE SCALE GENOMIC DNA]</scope>
    <source>
        <strain evidence="15 16">RS5-5</strain>
    </source>
</reference>
<proteinExistence type="inferred from homology"/>
<dbReference type="RefSeq" id="WP_257594105.1">
    <property type="nucleotide sequence ID" value="NZ_JANKHH010000001.1"/>
</dbReference>
<dbReference type="EMBL" id="JANKHH010000001">
    <property type="protein sequence ID" value="MCR2832340.1"/>
    <property type="molecule type" value="Genomic_DNA"/>
</dbReference>
<evidence type="ECO:0000256" key="10">
    <source>
        <dbReference type="ARBA" id="ARBA00042242"/>
    </source>
</evidence>
<dbReference type="Proteomes" id="UP001206067">
    <property type="component" value="Unassembled WGS sequence"/>
</dbReference>
<comment type="cofactor">
    <cofactor evidence="2">
        <name>Mg(2+)</name>
        <dbReference type="ChEBI" id="CHEBI:18420"/>
    </cofactor>
</comment>
<dbReference type="InterPro" id="IPR016185">
    <property type="entry name" value="PreATP-grasp_dom_sf"/>
</dbReference>
<dbReference type="HAMAP" id="MF_00138">
    <property type="entry name" value="GARS"/>
    <property type="match status" value="1"/>
</dbReference>
<dbReference type="Pfam" id="PF01071">
    <property type="entry name" value="GARS_A"/>
    <property type="match status" value="1"/>
</dbReference>
<comment type="catalytic activity">
    <reaction evidence="12">
        <text>5-phospho-beta-D-ribosylamine + glycine + ATP = N(1)-(5-phospho-beta-D-ribosyl)glycinamide + ADP + phosphate + H(+)</text>
        <dbReference type="Rhea" id="RHEA:17453"/>
        <dbReference type="ChEBI" id="CHEBI:15378"/>
        <dbReference type="ChEBI" id="CHEBI:30616"/>
        <dbReference type="ChEBI" id="CHEBI:43474"/>
        <dbReference type="ChEBI" id="CHEBI:57305"/>
        <dbReference type="ChEBI" id="CHEBI:58681"/>
        <dbReference type="ChEBI" id="CHEBI:143788"/>
        <dbReference type="ChEBI" id="CHEBI:456216"/>
        <dbReference type="EC" id="6.3.4.13"/>
    </reaction>
</comment>
<dbReference type="SMART" id="SM01209">
    <property type="entry name" value="GARS_A"/>
    <property type="match status" value="1"/>
</dbReference>
<evidence type="ECO:0000256" key="12">
    <source>
        <dbReference type="HAMAP-Rule" id="MF_00138"/>
    </source>
</evidence>
<evidence type="ECO:0000256" key="8">
    <source>
        <dbReference type="ARBA" id="ARBA00022840"/>
    </source>
</evidence>
<dbReference type="Pfam" id="PF02844">
    <property type="entry name" value="GARS_N"/>
    <property type="match status" value="1"/>
</dbReference>
<comment type="caution">
    <text evidence="15">The sequence shown here is derived from an EMBL/GenBank/DDBJ whole genome shotgun (WGS) entry which is preliminary data.</text>
</comment>
<comment type="pathway">
    <text evidence="3 12">Purine metabolism; IMP biosynthesis via de novo pathway; N(1)-(5-phospho-D-ribosyl)glycinamide from 5-phospho-alpha-D-ribose 1-diphosphate: step 2/2.</text>
</comment>
<dbReference type="PANTHER" id="PTHR43472:SF1">
    <property type="entry name" value="PHOSPHORIBOSYLAMINE--GLYCINE LIGASE, CHLOROPLASTIC"/>
    <property type="match status" value="1"/>
</dbReference>
<dbReference type="InterPro" id="IPR020560">
    <property type="entry name" value="PRibGlycinamide_synth_C-dom"/>
</dbReference>
<dbReference type="InterPro" id="IPR020559">
    <property type="entry name" value="PRibGlycinamide_synth_CS"/>
</dbReference>
<evidence type="ECO:0000313" key="15">
    <source>
        <dbReference type="EMBL" id="MCR2832340.1"/>
    </source>
</evidence>
<dbReference type="InterPro" id="IPR013815">
    <property type="entry name" value="ATP_grasp_subdomain_1"/>
</dbReference>
<evidence type="ECO:0000256" key="2">
    <source>
        <dbReference type="ARBA" id="ARBA00001946"/>
    </source>
</evidence>
<dbReference type="InterPro" id="IPR037123">
    <property type="entry name" value="PRibGlycinamide_synth_C_sf"/>
</dbReference>
<dbReference type="PANTHER" id="PTHR43472">
    <property type="entry name" value="PHOSPHORIBOSYLAMINE--GLYCINE LIGASE"/>
    <property type="match status" value="1"/>
</dbReference>
<feature type="domain" description="ATP-grasp" evidence="14">
    <location>
        <begin position="111"/>
        <end position="316"/>
    </location>
</feature>
<keyword evidence="16" id="KW-1185">Reference proteome</keyword>
<accession>A0ABT1XKZ7</accession>
<dbReference type="Gene3D" id="3.40.50.20">
    <property type="match status" value="1"/>
</dbReference>
<dbReference type="SUPFAM" id="SSF52440">
    <property type="entry name" value="PreATP-grasp domain"/>
    <property type="match status" value="1"/>
</dbReference>
<protein>
    <recommendedName>
        <fullName evidence="4 12">Phosphoribosylamine--glycine ligase</fullName>
        <ecNumber evidence="4 12">6.3.4.13</ecNumber>
    </recommendedName>
    <alternativeName>
        <fullName evidence="12">GARS</fullName>
    </alternativeName>
    <alternativeName>
        <fullName evidence="10 12">Glycinamide ribonucleotide synthetase</fullName>
    </alternativeName>
    <alternativeName>
        <fullName evidence="11 12">Phosphoribosylglycinamide synthetase</fullName>
    </alternativeName>
</protein>
<evidence type="ECO:0000256" key="7">
    <source>
        <dbReference type="ARBA" id="ARBA00022755"/>
    </source>
</evidence>
<dbReference type="GO" id="GO:0004637">
    <property type="term" value="F:phosphoribosylamine-glycine ligase activity"/>
    <property type="evidence" value="ECO:0007669"/>
    <property type="project" value="UniProtKB-EC"/>
</dbReference>
<keyword evidence="5 12" id="KW-0436">Ligase</keyword>
<dbReference type="InterPro" id="IPR000115">
    <property type="entry name" value="PRibGlycinamide_synth"/>
</dbReference>
<keyword evidence="8 13" id="KW-0067">ATP-binding</keyword>
<dbReference type="PROSITE" id="PS50975">
    <property type="entry name" value="ATP_GRASP"/>
    <property type="match status" value="1"/>
</dbReference>
<comment type="similarity">
    <text evidence="9 12">Belongs to the GARS family.</text>
</comment>
<evidence type="ECO:0000259" key="14">
    <source>
        <dbReference type="PROSITE" id="PS50975"/>
    </source>
</evidence>
<evidence type="ECO:0000256" key="1">
    <source>
        <dbReference type="ARBA" id="ARBA00001936"/>
    </source>
</evidence>
<dbReference type="SUPFAM" id="SSF51246">
    <property type="entry name" value="Rudiment single hybrid motif"/>
    <property type="match status" value="1"/>
</dbReference>
<evidence type="ECO:0000256" key="9">
    <source>
        <dbReference type="ARBA" id="ARBA00038345"/>
    </source>
</evidence>
<dbReference type="InterPro" id="IPR020562">
    <property type="entry name" value="PRibGlycinamide_synth_N"/>
</dbReference>
<dbReference type="SUPFAM" id="SSF56059">
    <property type="entry name" value="Glutathione synthetase ATP-binding domain-like"/>
    <property type="match status" value="1"/>
</dbReference>
<dbReference type="InterPro" id="IPR011761">
    <property type="entry name" value="ATP-grasp"/>
</dbReference>
<evidence type="ECO:0000256" key="5">
    <source>
        <dbReference type="ARBA" id="ARBA00022598"/>
    </source>
</evidence>
<evidence type="ECO:0000313" key="16">
    <source>
        <dbReference type="Proteomes" id="UP001206067"/>
    </source>
</evidence>
<dbReference type="Gene3D" id="3.30.470.20">
    <property type="entry name" value="ATP-grasp fold, B domain"/>
    <property type="match status" value="1"/>
</dbReference>
<gene>
    <name evidence="12 15" type="primary">purD</name>
    <name evidence="15" type="ORF">NSO95_00145</name>
</gene>
<dbReference type="Pfam" id="PF02843">
    <property type="entry name" value="GARS_C"/>
    <property type="match status" value="1"/>
</dbReference>
<evidence type="ECO:0000256" key="3">
    <source>
        <dbReference type="ARBA" id="ARBA00005174"/>
    </source>
</evidence>
<dbReference type="Gene3D" id="3.30.1490.20">
    <property type="entry name" value="ATP-grasp fold, A domain"/>
    <property type="match status" value="1"/>
</dbReference>
<name>A0ABT1XKZ7_9SPHN</name>
<dbReference type="NCBIfam" id="TIGR00877">
    <property type="entry name" value="purD"/>
    <property type="match status" value="1"/>
</dbReference>
<evidence type="ECO:0000256" key="6">
    <source>
        <dbReference type="ARBA" id="ARBA00022741"/>
    </source>
</evidence>
<dbReference type="EC" id="6.3.4.13" evidence="4 12"/>
<comment type="cofactor">
    <cofactor evidence="1">
        <name>Mn(2+)</name>
        <dbReference type="ChEBI" id="CHEBI:29035"/>
    </cofactor>
</comment>
<evidence type="ECO:0000256" key="11">
    <source>
        <dbReference type="ARBA" id="ARBA00042864"/>
    </source>
</evidence>
<dbReference type="Gene3D" id="3.90.600.10">
    <property type="entry name" value="Phosphoribosylglycinamide synthetase, C-terminal domain"/>
    <property type="match status" value="1"/>
</dbReference>
<keyword evidence="7 12" id="KW-0658">Purine biosynthesis</keyword>
<keyword evidence="6 13" id="KW-0547">Nucleotide-binding</keyword>
<evidence type="ECO:0000256" key="4">
    <source>
        <dbReference type="ARBA" id="ARBA00013255"/>
    </source>
</evidence>